<dbReference type="SUPFAM" id="SSF53822">
    <property type="entry name" value="Periplasmic binding protein-like I"/>
    <property type="match status" value="1"/>
</dbReference>
<dbReference type="Gene3D" id="3.40.50.2300">
    <property type="match status" value="2"/>
</dbReference>
<feature type="signal peptide" evidence="3">
    <location>
        <begin position="1"/>
        <end position="29"/>
    </location>
</feature>
<comment type="similarity">
    <text evidence="1">Belongs to the leucine-binding protein family.</text>
</comment>
<dbReference type="KEGG" id="abae:CL176_09450"/>
<evidence type="ECO:0000313" key="6">
    <source>
        <dbReference type="Proteomes" id="UP000263232"/>
    </source>
</evidence>
<dbReference type="Proteomes" id="UP000263232">
    <property type="component" value="Chromosome"/>
</dbReference>
<keyword evidence="2 3" id="KW-0732">Signal</keyword>
<reference evidence="5 6" key="1">
    <citation type="submission" date="2017-09" db="EMBL/GenBank/DDBJ databases">
        <title>Complete genome sequence of Oxytococcus suis strain ZY16052.</title>
        <authorList>
            <person name="Li F."/>
        </authorList>
    </citation>
    <scope>NUCLEOTIDE SEQUENCE [LARGE SCALE GENOMIC DNA]</scope>
    <source>
        <strain evidence="5 6">ZY16052</strain>
    </source>
</reference>
<evidence type="ECO:0000256" key="2">
    <source>
        <dbReference type="ARBA" id="ARBA00022729"/>
    </source>
</evidence>
<dbReference type="Pfam" id="PF13458">
    <property type="entry name" value="Peripla_BP_6"/>
    <property type="match status" value="1"/>
</dbReference>
<dbReference type="PANTHER" id="PTHR30483:SF6">
    <property type="entry name" value="PERIPLASMIC BINDING PROTEIN OF ABC TRANSPORTER FOR NATURAL AMINO ACIDS"/>
    <property type="match status" value="1"/>
</dbReference>
<dbReference type="InterPro" id="IPR028081">
    <property type="entry name" value="Leu-bd"/>
</dbReference>
<evidence type="ECO:0000256" key="3">
    <source>
        <dbReference type="SAM" id="SignalP"/>
    </source>
</evidence>
<organism evidence="5 6">
    <name type="scientific">Suicoccus acidiformans</name>
    <dbReference type="NCBI Taxonomy" id="2036206"/>
    <lineage>
        <taxon>Bacteria</taxon>
        <taxon>Bacillati</taxon>
        <taxon>Bacillota</taxon>
        <taxon>Bacilli</taxon>
        <taxon>Lactobacillales</taxon>
        <taxon>Aerococcaceae</taxon>
        <taxon>Suicoccus</taxon>
    </lineage>
</organism>
<feature type="chain" id="PRO_5016996818" evidence="3">
    <location>
        <begin position="30"/>
        <end position="388"/>
    </location>
</feature>
<sequence length="388" mass="40863">MKTEWLKKAVLGLMAGSLLLVGGAGSVHAQDEIVIGGNLELTGNASAYGAPAAQALEMLVEEVNAAGGILGGKQLKAEIIDNQSDLTESASIATRLADSEAVGIIGPTATGVTKAAIPVTNRAGVANIFAASTGDGLTLDESGSVLEYIFRVCFEDSYQGLAAGTYASKELGFKKAYIITDQALEYSMALADAFTETFTRNGGEIVGTQAYQSGDTDFSAILSGLLGQDLDLIYIPGYYTETGLIIKQARELGITAPIMGGDGYHSETLMELAGKENATDIYFTTHFSLEDEDPKVQTFIQNFEAKFGNKPDTFSALGYDAGSLLVDAIERAGSTDRDAIQKALAETKDFAGITGTFSIDEQHNPTKPTLMLKLEQGEVADIQEASAE</sequence>
<dbReference type="EMBL" id="CP023434">
    <property type="protein sequence ID" value="AXY26205.1"/>
    <property type="molecule type" value="Genomic_DNA"/>
</dbReference>
<name>A0A347WM98_9LACT</name>
<dbReference type="PANTHER" id="PTHR30483">
    <property type="entry name" value="LEUCINE-SPECIFIC-BINDING PROTEIN"/>
    <property type="match status" value="1"/>
</dbReference>
<protein>
    <submittedName>
        <fullName evidence="5">Branched-chain amino acid ABC transporter substrate-binding protein</fullName>
    </submittedName>
</protein>
<dbReference type="RefSeq" id="WP_118991100.1">
    <property type="nucleotide sequence ID" value="NZ_CP023434.1"/>
</dbReference>
<evidence type="ECO:0000259" key="4">
    <source>
        <dbReference type="Pfam" id="PF13458"/>
    </source>
</evidence>
<keyword evidence="6" id="KW-1185">Reference proteome</keyword>
<evidence type="ECO:0000256" key="1">
    <source>
        <dbReference type="ARBA" id="ARBA00010062"/>
    </source>
</evidence>
<dbReference type="InterPro" id="IPR028082">
    <property type="entry name" value="Peripla_BP_I"/>
</dbReference>
<proteinExistence type="inferred from homology"/>
<accession>A0A347WM98</accession>
<dbReference type="CDD" id="cd06347">
    <property type="entry name" value="PBP1_ABC_LivK_ligand_binding-like"/>
    <property type="match status" value="1"/>
</dbReference>
<gene>
    <name evidence="5" type="ORF">CL176_09450</name>
</gene>
<evidence type="ECO:0000313" key="5">
    <source>
        <dbReference type="EMBL" id="AXY26205.1"/>
    </source>
</evidence>
<dbReference type="AlphaFoldDB" id="A0A347WM98"/>
<feature type="domain" description="Leucine-binding protein" evidence="4">
    <location>
        <begin position="32"/>
        <end position="375"/>
    </location>
</feature>
<dbReference type="InterPro" id="IPR051010">
    <property type="entry name" value="BCAA_transport"/>
</dbReference>
<dbReference type="OrthoDB" id="9783240at2"/>